<dbReference type="EnsemblBacteria" id="AAM07980">
    <property type="protein sequence ID" value="AAM07980"/>
    <property type="gene ID" value="MA_4646"/>
</dbReference>
<keyword evidence="1" id="KW-1133">Transmembrane helix</keyword>
<keyword evidence="1" id="KW-0472">Membrane</keyword>
<evidence type="ECO:0000313" key="3">
    <source>
        <dbReference type="Proteomes" id="UP000002487"/>
    </source>
</evidence>
<dbReference type="KEGG" id="mac:MA_4646"/>
<sequence>MVYAKQAQKTFFGVKILVFSQIGLRKSGRNFFTTPLFPLEIFAQNEKHREILKKCKGDGAEKKFLLDNKLKQNKTFKIIFIMILIFLTGIFSDPFISTGTHSLIFLHKIFRI</sequence>
<evidence type="ECO:0000313" key="2">
    <source>
        <dbReference type="EMBL" id="AAM07980.1"/>
    </source>
</evidence>
<dbReference type="InParanoid" id="Q8TH76"/>
<evidence type="ECO:0000256" key="1">
    <source>
        <dbReference type="SAM" id="Phobius"/>
    </source>
</evidence>
<dbReference type="HOGENOM" id="CLU_2140188_0_0_2"/>
<organism evidence="2 3">
    <name type="scientific">Methanosarcina acetivorans (strain ATCC 35395 / DSM 2834 / JCM 12185 / C2A)</name>
    <dbReference type="NCBI Taxonomy" id="188937"/>
    <lineage>
        <taxon>Archaea</taxon>
        <taxon>Methanobacteriati</taxon>
        <taxon>Methanobacteriota</taxon>
        <taxon>Stenosarchaea group</taxon>
        <taxon>Methanomicrobia</taxon>
        <taxon>Methanosarcinales</taxon>
        <taxon>Methanosarcinaceae</taxon>
        <taxon>Methanosarcina</taxon>
    </lineage>
</organism>
<gene>
    <name evidence="2" type="ordered locus">MA_4646</name>
</gene>
<accession>Q8TH76</accession>
<feature type="transmembrane region" description="Helical" evidence="1">
    <location>
        <begin position="78"/>
        <end position="96"/>
    </location>
</feature>
<protein>
    <submittedName>
        <fullName evidence="2">Uncharacterized protein</fullName>
    </submittedName>
</protein>
<keyword evidence="3" id="KW-1185">Reference proteome</keyword>
<dbReference type="Proteomes" id="UP000002487">
    <property type="component" value="Chromosome"/>
</dbReference>
<dbReference type="AlphaFoldDB" id="Q8TH76"/>
<reference evidence="2 3" key="1">
    <citation type="journal article" date="2002" name="Genome Res.">
        <title>The genome of Methanosarcina acetivorans reveals extensive metabolic and physiological diversity.</title>
        <authorList>
            <person name="Galagan J.E."/>
            <person name="Nusbaum C."/>
            <person name="Roy A."/>
            <person name="Endrizzi M.G."/>
            <person name="Macdonald P."/>
            <person name="FitzHugh W."/>
            <person name="Calvo S."/>
            <person name="Engels R."/>
            <person name="Smirnov S."/>
            <person name="Atnoor D."/>
            <person name="Brown A."/>
            <person name="Allen N."/>
            <person name="Naylor J."/>
            <person name="Stange-Thomann N."/>
            <person name="DeArellano K."/>
            <person name="Johnson R."/>
            <person name="Linton L."/>
            <person name="McEwan P."/>
            <person name="McKernan K."/>
            <person name="Talamas J."/>
            <person name="Tirrell A."/>
            <person name="Ye W."/>
            <person name="Zimmer A."/>
            <person name="Barber R.D."/>
            <person name="Cann I."/>
            <person name="Graham D.E."/>
            <person name="Grahame D.A."/>
            <person name="Guss A."/>
            <person name="Hedderich R."/>
            <person name="Ingram-Smith C."/>
            <person name="Kuettner C.H."/>
            <person name="Krzycki J.A."/>
            <person name="Leigh J.A."/>
            <person name="Li W."/>
            <person name="Liu J."/>
            <person name="Mukhopadhyay B."/>
            <person name="Reeve J.N."/>
            <person name="Smith K."/>
            <person name="Springer T.A."/>
            <person name="Umayam L.A."/>
            <person name="White O."/>
            <person name="White R.H."/>
            <person name="de Macario E.C."/>
            <person name="Ferry J.G."/>
            <person name="Jarrell K.F."/>
            <person name="Jing H."/>
            <person name="Macario A.J.L."/>
            <person name="Paulsen I."/>
            <person name="Pritchett M."/>
            <person name="Sowers K.R."/>
            <person name="Swanson R.V."/>
            <person name="Zinder S.H."/>
            <person name="Lander E."/>
            <person name="Metcalf W.W."/>
            <person name="Birren B."/>
        </authorList>
    </citation>
    <scope>NUCLEOTIDE SEQUENCE [LARGE SCALE GENOMIC DNA]</scope>
    <source>
        <strain evidence="3">ATCC 35395 / DSM 2834 / JCM 12185 / C2A</strain>
    </source>
</reference>
<keyword evidence="1" id="KW-0812">Transmembrane</keyword>
<name>Q8TH76_METAC</name>
<dbReference type="EMBL" id="AE010299">
    <property type="protein sequence ID" value="AAM07980.1"/>
    <property type="molecule type" value="Genomic_DNA"/>
</dbReference>
<proteinExistence type="predicted"/>